<dbReference type="STRING" id="183.GCA_002009735_01455"/>
<dbReference type="Proteomes" id="UP000005737">
    <property type="component" value="Unassembled WGS sequence"/>
</dbReference>
<sequence>MSRKPRRCALRPVLEVSRKSELREQKRGKKKPGRATGRPMNDQRLGIMRQRTLSDKGRKNPVRFKMARTQIYILGIALAVAACSKPEKTEKLSDMNRDPYVHVEQEDKPTSVQLQLPDALIDSWRSIEEPTITLIVKKTPNQHYEFQFTEVSTWIYRDAVIECHTGDCLVYSGGRQLIRLSVHSSYDTLQIVNSSFATIPDREELERMNQSGFNDYLVIPDGLYFQRSGTFPPTELIQK</sequence>
<organism evidence="2 3">
    <name type="scientific">Leptonema illini DSM 21528</name>
    <dbReference type="NCBI Taxonomy" id="929563"/>
    <lineage>
        <taxon>Bacteria</taxon>
        <taxon>Pseudomonadati</taxon>
        <taxon>Spirochaetota</taxon>
        <taxon>Spirochaetia</taxon>
        <taxon>Leptospirales</taxon>
        <taxon>Leptospiraceae</taxon>
        <taxon>Leptonema</taxon>
    </lineage>
</organism>
<keyword evidence="3" id="KW-1185">Reference proteome</keyword>
<proteinExistence type="predicted"/>
<gene>
    <name evidence="2" type="ORF">Lepil_2413</name>
</gene>
<reference evidence="2 3" key="1">
    <citation type="submission" date="2011-10" db="EMBL/GenBank/DDBJ databases">
        <title>The Improved High-Quality Draft genome of Leptonema illini DSM 21528.</title>
        <authorList>
            <consortium name="US DOE Joint Genome Institute (JGI-PGF)"/>
            <person name="Lucas S."/>
            <person name="Copeland A."/>
            <person name="Lapidus A."/>
            <person name="Glavina del Rio T."/>
            <person name="Dalin E."/>
            <person name="Tice H."/>
            <person name="Bruce D."/>
            <person name="Goodwin L."/>
            <person name="Pitluck S."/>
            <person name="Peters L."/>
            <person name="Mikhailova N."/>
            <person name="Held B."/>
            <person name="Kyrpides N."/>
            <person name="Mavromatis K."/>
            <person name="Ivanova N."/>
            <person name="Markowitz V."/>
            <person name="Cheng J.-F."/>
            <person name="Hugenholtz P."/>
            <person name="Woyke T."/>
            <person name="Wu D."/>
            <person name="Gronow S."/>
            <person name="Wellnitz S."/>
            <person name="Brambilla E.-M."/>
            <person name="Klenk H.-P."/>
            <person name="Eisen J.A."/>
        </authorList>
    </citation>
    <scope>NUCLEOTIDE SEQUENCE [LARGE SCALE GENOMIC DNA]</scope>
    <source>
        <strain evidence="2 3">DSM 21528</strain>
    </source>
</reference>
<evidence type="ECO:0000256" key="1">
    <source>
        <dbReference type="SAM" id="MobiDB-lite"/>
    </source>
</evidence>
<accession>H2CJD1</accession>
<name>H2CJD1_9LEPT</name>
<dbReference type="EMBL" id="JH597773">
    <property type="protein sequence ID" value="EHQ07088.1"/>
    <property type="molecule type" value="Genomic_DNA"/>
</dbReference>
<evidence type="ECO:0000313" key="3">
    <source>
        <dbReference type="Proteomes" id="UP000005737"/>
    </source>
</evidence>
<dbReference type="RefSeq" id="WP_002772810.1">
    <property type="nucleotide sequence ID" value="NZ_JH597773.1"/>
</dbReference>
<dbReference type="AlphaFoldDB" id="H2CJD1"/>
<feature type="region of interest" description="Disordered" evidence="1">
    <location>
        <begin position="17"/>
        <end position="46"/>
    </location>
</feature>
<protein>
    <submittedName>
        <fullName evidence="2">Uncharacterized protein</fullName>
    </submittedName>
</protein>
<dbReference type="HOGENOM" id="CLU_1159946_0_0_12"/>
<evidence type="ECO:0000313" key="2">
    <source>
        <dbReference type="EMBL" id="EHQ07088.1"/>
    </source>
</evidence>